<feature type="signal peptide" evidence="6">
    <location>
        <begin position="1"/>
        <end position="28"/>
    </location>
</feature>
<accession>A0A6A6BJ53</accession>
<evidence type="ECO:0000256" key="4">
    <source>
        <dbReference type="ARBA" id="ARBA00023186"/>
    </source>
</evidence>
<feature type="compositionally biased region" description="Acidic residues" evidence="5">
    <location>
        <begin position="834"/>
        <end position="843"/>
    </location>
</feature>
<feature type="compositionally biased region" description="Basic and acidic residues" evidence="5">
    <location>
        <begin position="599"/>
        <end position="610"/>
    </location>
</feature>
<dbReference type="PANTHER" id="PTHR45639:SF3">
    <property type="entry name" value="HYPOXIA UP-REGULATED PROTEIN 1"/>
    <property type="match status" value="1"/>
</dbReference>
<dbReference type="Proteomes" id="UP000799438">
    <property type="component" value="Unassembled WGS sequence"/>
</dbReference>
<dbReference type="GO" id="GO:0030968">
    <property type="term" value="P:endoplasmic reticulum unfolded protein response"/>
    <property type="evidence" value="ECO:0007669"/>
    <property type="project" value="TreeGrafter"/>
</dbReference>
<keyword evidence="2" id="KW-0256">Endoplasmic reticulum</keyword>
<feature type="compositionally biased region" description="Basic and acidic residues" evidence="5">
    <location>
        <begin position="639"/>
        <end position="648"/>
    </location>
</feature>
<keyword evidence="6" id="KW-0732">Signal</keyword>
<dbReference type="AlphaFoldDB" id="A0A6A6BJ53"/>
<dbReference type="PANTHER" id="PTHR45639">
    <property type="entry name" value="HSC70CB, ISOFORM G-RELATED"/>
    <property type="match status" value="1"/>
</dbReference>
<keyword evidence="3" id="KW-0067">ATP-binding</keyword>
<feature type="region of interest" description="Disordered" evidence="5">
    <location>
        <begin position="919"/>
        <end position="977"/>
    </location>
</feature>
<organism evidence="7 8">
    <name type="scientific">Aplosporella prunicola CBS 121167</name>
    <dbReference type="NCBI Taxonomy" id="1176127"/>
    <lineage>
        <taxon>Eukaryota</taxon>
        <taxon>Fungi</taxon>
        <taxon>Dikarya</taxon>
        <taxon>Ascomycota</taxon>
        <taxon>Pezizomycotina</taxon>
        <taxon>Dothideomycetes</taxon>
        <taxon>Dothideomycetes incertae sedis</taxon>
        <taxon>Botryosphaeriales</taxon>
        <taxon>Aplosporellaceae</taxon>
        <taxon>Aplosporella</taxon>
    </lineage>
</organism>
<dbReference type="InterPro" id="IPR043129">
    <property type="entry name" value="ATPase_NBD"/>
</dbReference>
<evidence type="ECO:0000256" key="5">
    <source>
        <dbReference type="SAM" id="MobiDB-lite"/>
    </source>
</evidence>
<evidence type="ECO:0000256" key="6">
    <source>
        <dbReference type="SAM" id="SignalP"/>
    </source>
</evidence>
<evidence type="ECO:0000313" key="8">
    <source>
        <dbReference type="Proteomes" id="UP000799438"/>
    </source>
</evidence>
<keyword evidence="1" id="KW-0547">Nucleotide-binding</keyword>
<feature type="compositionally biased region" description="Low complexity" evidence="5">
    <location>
        <begin position="622"/>
        <end position="638"/>
    </location>
</feature>
<dbReference type="FunFam" id="3.90.640.10:FF:000039">
    <property type="entry name" value="Hsp70 family chaperone Lhs1/Orp150"/>
    <property type="match status" value="1"/>
</dbReference>
<dbReference type="Gene3D" id="1.20.1270.10">
    <property type="match status" value="1"/>
</dbReference>
<dbReference type="GO" id="GO:0140662">
    <property type="term" value="F:ATP-dependent protein folding chaperone"/>
    <property type="evidence" value="ECO:0007669"/>
    <property type="project" value="InterPro"/>
</dbReference>
<proteinExistence type="predicted"/>
<dbReference type="CDD" id="cd10230">
    <property type="entry name" value="ASKHA_NBD_HSP70_HYOU1"/>
    <property type="match status" value="1"/>
</dbReference>
<feature type="chain" id="PRO_5025694527" evidence="6">
    <location>
        <begin position="29"/>
        <end position="977"/>
    </location>
</feature>
<evidence type="ECO:0000256" key="1">
    <source>
        <dbReference type="ARBA" id="ARBA00022741"/>
    </source>
</evidence>
<dbReference type="Pfam" id="PF00012">
    <property type="entry name" value="HSP70"/>
    <property type="match status" value="1"/>
</dbReference>
<dbReference type="FunFam" id="1.20.1270.10:FF:000002">
    <property type="entry name" value="Heat shock 70 kDa protein 4"/>
    <property type="match status" value="1"/>
</dbReference>
<keyword evidence="4" id="KW-0143">Chaperone</keyword>
<gene>
    <name evidence="7" type="ORF">K452DRAFT_268800</name>
</gene>
<dbReference type="GO" id="GO:0005524">
    <property type="term" value="F:ATP binding"/>
    <property type="evidence" value="ECO:0007669"/>
    <property type="project" value="UniProtKB-KW"/>
</dbReference>
<feature type="region of interest" description="Disordered" evidence="5">
    <location>
        <begin position="594"/>
        <end position="649"/>
    </location>
</feature>
<dbReference type="PRINTS" id="PR00301">
    <property type="entry name" value="HEATSHOCK70"/>
</dbReference>
<reference evidence="7" key="1">
    <citation type="journal article" date="2020" name="Stud. Mycol.">
        <title>101 Dothideomycetes genomes: a test case for predicting lifestyles and emergence of pathogens.</title>
        <authorList>
            <person name="Haridas S."/>
            <person name="Albert R."/>
            <person name="Binder M."/>
            <person name="Bloem J."/>
            <person name="Labutti K."/>
            <person name="Salamov A."/>
            <person name="Andreopoulos B."/>
            <person name="Baker S."/>
            <person name="Barry K."/>
            <person name="Bills G."/>
            <person name="Bluhm B."/>
            <person name="Cannon C."/>
            <person name="Castanera R."/>
            <person name="Culley D."/>
            <person name="Daum C."/>
            <person name="Ezra D."/>
            <person name="Gonzalez J."/>
            <person name="Henrissat B."/>
            <person name="Kuo A."/>
            <person name="Liang C."/>
            <person name="Lipzen A."/>
            <person name="Lutzoni F."/>
            <person name="Magnuson J."/>
            <person name="Mondo S."/>
            <person name="Nolan M."/>
            <person name="Ohm R."/>
            <person name="Pangilinan J."/>
            <person name="Park H.-J."/>
            <person name="Ramirez L."/>
            <person name="Alfaro M."/>
            <person name="Sun H."/>
            <person name="Tritt A."/>
            <person name="Yoshinaga Y."/>
            <person name="Zwiers L.-H."/>
            <person name="Turgeon B."/>
            <person name="Goodwin S."/>
            <person name="Spatafora J."/>
            <person name="Crous P."/>
            <person name="Grigoriev I."/>
        </authorList>
    </citation>
    <scope>NUCLEOTIDE SEQUENCE</scope>
    <source>
        <strain evidence="7">CBS 121167</strain>
    </source>
</reference>
<dbReference type="Gene3D" id="3.30.30.30">
    <property type="match status" value="1"/>
</dbReference>
<dbReference type="GeneID" id="54296405"/>
<dbReference type="InterPro" id="IPR029047">
    <property type="entry name" value="HSP70_peptide-bd_sf"/>
</dbReference>
<feature type="region of interest" description="Disordered" evidence="5">
    <location>
        <begin position="814"/>
        <end position="867"/>
    </location>
</feature>
<evidence type="ECO:0000256" key="3">
    <source>
        <dbReference type="ARBA" id="ARBA00022840"/>
    </source>
</evidence>
<protein>
    <submittedName>
        <fullName evidence="7">Uncharacterized protein</fullName>
    </submittedName>
</protein>
<dbReference type="OrthoDB" id="10262720at2759"/>
<dbReference type="SUPFAM" id="SSF100934">
    <property type="entry name" value="Heat shock protein 70kD (HSP70), C-terminal subdomain"/>
    <property type="match status" value="1"/>
</dbReference>
<dbReference type="GO" id="GO:0034663">
    <property type="term" value="C:endoplasmic reticulum chaperone complex"/>
    <property type="evidence" value="ECO:0007669"/>
    <property type="project" value="TreeGrafter"/>
</dbReference>
<dbReference type="RefSeq" id="XP_033399057.1">
    <property type="nucleotide sequence ID" value="XM_033538909.1"/>
</dbReference>
<feature type="compositionally biased region" description="Low complexity" evidence="5">
    <location>
        <begin position="814"/>
        <end position="833"/>
    </location>
</feature>
<feature type="compositionally biased region" description="Basic residues" evidence="5">
    <location>
        <begin position="939"/>
        <end position="954"/>
    </location>
</feature>
<dbReference type="EMBL" id="ML995482">
    <property type="protein sequence ID" value="KAF2143345.1"/>
    <property type="molecule type" value="Genomic_DNA"/>
</dbReference>
<name>A0A6A6BJ53_9PEZI</name>
<dbReference type="InterPro" id="IPR029048">
    <property type="entry name" value="HSP70_C_sf"/>
</dbReference>
<feature type="compositionally biased region" description="Basic and acidic residues" evidence="5">
    <location>
        <begin position="955"/>
        <end position="977"/>
    </location>
</feature>
<dbReference type="Gene3D" id="3.30.420.40">
    <property type="match status" value="2"/>
</dbReference>
<evidence type="ECO:0000256" key="2">
    <source>
        <dbReference type="ARBA" id="ARBA00022824"/>
    </source>
</evidence>
<dbReference type="Gene3D" id="3.90.640.10">
    <property type="entry name" value="Actin, Chain A, domain 4"/>
    <property type="match status" value="1"/>
</dbReference>
<sequence length="977" mass="104336">MAPPGRRRGAILPVLLGLFVLFASTASAASAVLGVDLGTSYLKGALVKPGIPLEIVLSKDSKRKETAAVAFKSPRTPFSASGSSFPERAYGGDALALAARFPADVYPNLKPLLGQRLDGNAAEEYSQWHPALEAVSVEGRGTVGFKSPSFEKDAPAFSIEELLAMELQNLRENAESLAGKGTRISEAVITVPAFFTGAEKRAVELAAELAGLNVLALVSDGLAVGLNYATSRTFPSINEGGKPEHHMVFDMGAGSTTATIIRFQGRTVKDVGRFNKTIQEVTVLGTGWDKSLGGDALNGLVMNHIIEQFADSSEAKSGNVKAADVKKHGRTTARLWKDAEKVRQVLSANQATGTGFESLYQDIDFKYKITRAEFETMAAEHAERVAGPIQQALSAAGLTFADLDSVIMHGGAVRTPFVQKKLEALVGDPAKLRSNVNADEAAVFGAAFKGAGLSPSFRVKEIRASDAAGYPVGLHYSAANGKEHNQKLFGPTSKVGTVKEVPFKMLSDFDFSMYQTTEEGVDQPLFAVKTSNLTQAVSDLVEKEGCNRDDVSTKLSIKLDPIFGLPEVTKAEVSCEVEGDKKGGVAEGVKNLFGFGSKKGGDQEPLKDGENAAEESTETVESKASSASSATSSASESASTEKAEDAKPSKKTVTGFVGFTVNREGYETVPKAEMKRMKDRLSAFDASDRARFNREAALNALEAFTYRARDLLSDEGFTSASTEAQRAELQSKLEETSEWLYGDGADADEATLKTKLSDLHALVNPVVKRRDEAVKRPEQVKMLKDALDQTKSMITMLKNDVEKAVEASSSAAAASASSASVSPSSTPAASDSADSLDDLEEDASPTSSESAKETEAPYESPYSAADVEELNKAYTEVSAWLEERLAEQEKRVATEDAALSSVELETKARRLNDVAMELLQRKLMRGGPKKSGSSSGGKSGKKAKKDSKAKKADKKKAEKTEKEEKVKADNTPDHEEL</sequence>
<evidence type="ECO:0000313" key="7">
    <source>
        <dbReference type="EMBL" id="KAF2143345.1"/>
    </source>
</evidence>
<dbReference type="FunFam" id="3.30.420.40:FF:000171">
    <property type="entry name" value="Heat shock 70 kDa protein 4"/>
    <property type="match status" value="1"/>
</dbReference>
<dbReference type="Gene3D" id="2.60.34.10">
    <property type="entry name" value="Substrate Binding Domain Of DNAk, Chain A, domain 1"/>
    <property type="match status" value="1"/>
</dbReference>
<keyword evidence="8" id="KW-1185">Reference proteome</keyword>
<dbReference type="InterPro" id="IPR013126">
    <property type="entry name" value="Hsp_70_fam"/>
</dbReference>
<dbReference type="SUPFAM" id="SSF53067">
    <property type="entry name" value="Actin-like ATPase domain"/>
    <property type="match status" value="2"/>
</dbReference>